<feature type="signal peptide" evidence="2">
    <location>
        <begin position="1"/>
        <end position="20"/>
    </location>
</feature>
<evidence type="ECO:0000256" key="2">
    <source>
        <dbReference type="SAM" id="SignalP"/>
    </source>
</evidence>
<keyword evidence="4" id="KW-1185">Reference proteome</keyword>
<name>A0ABZ0PF26_9PROT</name>
<protein>
    <submittedName>
        <fullName evidence="3">Tripartite tricarboxylate transporter substrate binding protein</fullName>
    </submittedName>
</protein>
<dbReference type="CDD" id="cd07012">
    <property type="entry name" value="PBP2_Bug_TTT"/>
    <property type="match status" value="1"/>
</dbReference>
<evidence type="ECO:0000313" key="4">
    <source>
        <dbReference type="Proteomes" id="UP001305521"/>
    </source>
</evidence>
<dbReference type="PANTHER" id="PTHR42928:SF5">
    <property type="entry name" value="BLR1237 PROTEIN"/>
    <property type="match status" value="1"/>
</dbReference>
<keyword evidence="2" id="KW-0732">Signal</keyword>
<dbReference type="RefSeq" id="WP_318648197.1">
    <property type="nucleotide sequence ID" value="NZ_CP137852.1"/>
</dbReference>
<dbReference type="Pfam" id="PF03401">
    <property type="entry name" value="TctC"/>
    <property type="match status" value="1"/>
</dbReference>
<feature type="chain" id="PRO_5045623904" evidence="2">
    <location>
        <begin position="21"/>
        <end position="321"/>
    </location>
</feature>
<evidence type="ECO:0000256" key="1">
    <source>
        <dbReference type="ARBA" id="ARBA00006987"/>
    </source>
</evidence>
<comment type="similarity">
    <text evidence="1">Belongs to the UPF0065 (bug) family.</text>
</comment>
<dbReference type="PANTHER" id="PTHR42928">
    <property type="entry name" value="TRICARBOXYLATE-BINDING PROTEIN"/>
    <property type="match status" value="1"/>
</dbReference>
<reference evidence="3 4" key="1">
    <citation type="submission" date="2023-11" db="EMBL/GenBank/DDBJ databases">
        <title>Arctic aerobic anoxygenic photoheterotroph Sediminicoccus rosea KRV36 adapts its photosynthesis to long days of polar summer.</title>
        <authorList>
            <person name="Tomasch J."/>
            <person name="Kopejtka K."/>
            <person name="Bily T."/>
            <person name="Gardiner A.T."/>
            <person name="Gardian Z."/>
            <person name="Shivaramu S."/>
            <person name="Koblizek M."/>
            <person name="Engelhardt F."/>
            <person name="Kaftan D."/>
        </authorList>
    </citation>
    <scope>NUCLEOTIDE SEQUENCE [LARGE SCALE GENOMIC DNA]</scope>
    <source>
        <strain evidence="3 4">R-30</strain>
    </source>
</reference>
<accession>A0ABZ0PF26</accession>
<gene>
    <name evidence="3" type="ORF">R9Z33_19350</name>
</gene>
<dbReference type="EMBL" id="CP137852">
    <property type="protein sequence ID" value="WPB84241.1"/>
    <property type="molecule type" value="Genomic_DNA"/>
</dbReference>
<evidence type="ECO:0000313" key="3">
    <source>
        <dbReference type="EMBL" id="WPB84241.1"/>
    </source>
</evidence>
<dbReference type="InterPro" id="IPR005064">
    <property type="entry name" value="BUG"/>
</dbReference>
<proteinExistence type="inferred from homology"/>
<organism evidence="3 4">
    <name type="scientific">Sediminicoccus rosea</name>
    <dbReference type="NCBI Taxonomy" id="1225128"/>
    <lineage>
        <taxon>Bacteria</taxon>
        <taxon>Pseudomonadati</taxon>
        <taxon>Pseudomonadota</taxon>
        <taxon>Alphaproteobacteria</taxon>
        <taxon>Acetobacterales</taxon>
        <taxon>Roseomonadaceae</taxon>
        <taxon>Sediminicoccus</taxon>
    </lineage>
</organism>
<dbReference type="InterPro" id="IPR042100">
    <property type="entry name" value="Bug_dom1"/>
</dbReference>
<dbReference type="SUPFAM" id="SSF53850">
    <property type="entry name" value="Periplasmic binding protein-like II"/>
    <property type="match status" value="1"/>
</dbReference>
<dbReference type="Gene3D" id="3.40.190.150">
    <property type="entry name" value="Bordetella uptake gene, domain 1"/>
    <property type="match status" value="1"/>
</dbReference>
<dbReference type="Proteomes" id="UP001305521">
    <property type="component" value="Chromosome"/>
</dbReference>
<dbReference type="PIRSF" id="PIRSF017082">
    <property type="entry name" value="YflP"/>
    <property type="match status" value="1"/>
</dbReference>
<sequence length="321" mass="33618">MMRRRALLAGGLAAPSLARAQSWAPQRPIRMIVPFAPAGILDQLARLLAEPMGQRLGQPIIVENRPGAGGNVGTAMAARARGDAHVILVGSTGPLAVSPITEPNLGYDPLTDLIPITLLNATPLVLVVRQASPHRDVPGLVAALKREGREVLYPTPGVGSPQLLAQEAFRQAAGFPAAPVHYQGSAPAVLAVIAGEFPFTIENLVLVAPHVQAGTLRALGVTSLTRAPLMPDVPTLAEQGFRGFSAGGWYGLLTPSGVPEEAIRAYHLAATAALAELNVARRISEMGAPPIGSSPLEFRAHIQAETERWRGVMARAAAPAR</sequence>
<dbReference type="Gene3D" id="3.40.190.10">
    <property type="entry name" value="Periplasmic binding protein-like II"/>
    <property type="match status" value="1"/>
</dbReference>